<keyword evidence="6" id="KW-1185">Reference proteome</keyword>
<dbReference type="PROSITE" id="PS50893">
    <property type="entry name" value="ABC_TRANSPORTER_2"/>
    <property type="match status" value="2"/>
</dbReference>
<dbReference type="PANTHER" id="PTHR19211">
    <property type="entry name" value="ATP-BINDING TRANSPORT PROTEIN-RELATED"/>
    <property type="match status" value="1"/>
</dbReference>
<dbReference type="CDD" id="cd03221">
    <property type="entry name" value="ABCF_EF-3"/>
    <property type="match status" value="1"/>
</dbReference>
<dbReference type="InterPro" id="IPR003593">
    <property type="entry name" value="AAA+_ATPase"/>
</dbReference>
<proteinExistence type="predicted"/>
<dbReference type="GO" id="GO:0005524">
    <property type="term" value="F:ATP binding"/>
    <property type="evidence" value="ECO:0007669"/>
    <property type="project" value="UniProtKB-KW"/>
</dbReference>
<dbReference type="SMART" id="SM00382">
    <property type="entry name" value="AAA"/>
    <property type="match status" value="2"/>
</dbReference>
<dbReference type="PROSITE" id="PS00211">
    <property type="entry name" value="ABC_TRANSPORTER_1"/>
    <property type="match status" value="1"/>
</dbReference>
<feature type="compositionally biased region" description="Basic and acidic residues" evidence="4">
    <location>
        <begin position="326"/>
        <end position="342"/>
    </location>
</feature>
<evidence type="ECO:0000256" key="1">
    <source>
        <dbReference type="ARBA" id="ARBA00022737"/>
    </source>
</evidence>
<dbReference type="FunFam" id="3.40.50.300:FF:000011">
    <property type="entry name" value="Putative ABC transporter ATP-binding component"/>
    <property type="match status" value="1"/>
</dbReference>
<evidence type="ECO:0000256" key="3">
    <source>
        <dbReference type="ARBA" id="ARBA00022840"/>
    </source>
</evidence>
<evidence type="ECO:0000313" key="5">
    <source>
        <dbReference type="EMBL" id="ASO18911.1"/>
    </source>
</evidence>
<keyword evidence="1" id="KW-0677">Repeat</keyword>
<dbReference type="NCBIfam" id="NF000355">
    <property type="entry name" value="ribo_prot_ABC_F"/>
    <property type="match status" value="1"/>
</dbReference>
<evidence type="ECO:0000313" key="6">
    <source>
        <dbReference type="Proteomes" id="UP000204221"/>
    </source>
</evidence>
<evidence type="ECO:0000256" key="4">
    <source>
        <dbReference type="SAM" id="MobiDB-lite"/>
    </source>
</evidence>
<gene>
    <name evidence="5" type="primary">yjjK2</name>
    <name evidence="5" type="ORF">AHOG_06295</name>
</gene>
<dbReference type="GO" id="GO:0016887">
    <property type="term" value="F:ATP hydrolysis activity"/>
    <property type="evidence" value="ECO:0007669"/>
    <property type="project" value="InterPro"/>
</dbReference>
<dbReference type="InterPro" id="IPR050611">
    <property type="entry name" value="ABCF"/>
</dbReference>
<feature type="region of interest" description="Disordered" evidence="4">
    <location>
        <begin position="324"/>
        <end position="346"/>
    </location>
</feature>
<name>A0A221W030_9PSEU</name>
<accession>A0A221W030</accession>
<dbReference type="Gene3D" id="3.40.50.300">
    <property type="entry name" value="P-loop containing nucleotide triphosphate hydrolases"/>
    <property type="match status" value="2"/>
</dbReference>
<organism evidence="5 6">
    <name type="scientific">Actinoalloteichus hoggarensis</name>
    <dbReference type="NCBI Taxonomy" id="1470176"/>
    <lineage>
        <taxon>Bacteria</taxon>
        <taxon>Bacillati</taxon>
        <taxon>Actinomycetota</taxon>
        <taxon>Actinomycetes</taxon>
        <taxon>Pseudonocardiales</taxon>
        <taxon>Pseudonocardiaceae</taxon>
        <taxon>Actinoalloteichus</taxon>
    </lineage>
</organism>
<keyword evidence="3 5" id="KW-0067">ATP-binding</keyword>
<dbReference type="KEGG" id="ahg:AHOG_06295"/>
<dbReference type="EMBL" id="CP022521">
    <property type="protein sequence ID" value="ASO18911.1"/>
    <property type="molecule type" value="Genomic_DNA"/>
</dbReference>
<dbReference type="PANTHER" id="PTHR19211:SF14">
    <property type="entry name" value="ATP-BINDING CASSETTE SUB-FAMILY F MEMBER 1"/>
    <property type="match status" value="1"/>
</dbReference>
<keyword evidence="2" id="KW-0547">Nucleotide-binding</keyword>
<dbReference type="InterPro" id="IPR027417">
    <property type="entry name" value="P-loop_NTPase"/>
</dbReference>
<dbReference type="AlphaFoldDB" id="A0A221W030"/>
<dbReference type="Proteomes" id="UP000204221">
    <property type="component" value="Chromosome"/>
</dbReference>
<dbReference type="InterPro" id="IPR003439">
    <property type="entry name" value="ABC_transporter-like_ATP-bd"/>
</dbReference>
<dbReference type="InterPro" id="IPR017871">
    <property type="entry name" value="ABC_transporter-like_CS"/>
</dbReference>
<evidence type="ECO:0000256" key="2">
    <source>
        <dbReference type="ARBA" id="ARBA00022741"/>
    </source>
</evidence>
<dbReference type="SUPFAM" id="SSF52540">
    <property type="entry name" value="P-loop containing nucleoside triphosphate hydrolases"/>
    <property type="match status" value="2"/>
</dbReference>
<reference evidence="5 6" key="1">
    <citation type="submission" date="2017-07" db="EMBL/GenBank/DDBJ databases">
        <title>Complete genome sequence of Actinoalloteichus hoggarensis DSM 45943, type strain of Actinoalloteichus hoggarensis.</title>
        <authorList>
            <person name="Ruckert C."/>
            <person name="Nouioui I."/>
            <person name="Willmese J."/>
            <person name="van Wezel G."/>
            <person name="Klenk H.-P."/>
            <person name="Kalinowski J."/>
            <person name="Zotchev S.B."/>
        </authorList>
    </citation>
    <scope>NUCLEOTIDE SEQUENCE [LARGE SCALE GENOMIC DNA]</scope>
    <source>
        <strain evidence="5 6">DSM 45943</strain>
    </source>
</reference>
<sequence length="577" mass="62579">MRTNRPRTTVLTSADPRETAEAAAGEIPMTPAARTGRVFQLALRDAVRAPGGRTLLDGVTVSVAAGERAGVIGENGSGKSTLLRLIAGLDRPDGGEVTVTAPGGVGYLGQVPDLPPSDTVQDAIDHALADLRELEHRMRTAEQDLTDAPPEELPERLVDYGNLVEAFELRDGYAADARVDAAMDGLGLVHIDRDRLLGSLSGGEQSRLGLACLLAASPELLLLDEPTNHLDVGALTWLEDRLRTHRGTVVVVSHDRVFLERVTTVLLAVDADRRVVERHGGGYQGYLRDKQAERDRWEQAHRDWLAEISRQTTLASSAANVLAAGPRRDAEKSPQRHQRSVEKQISARVRQARERLRRLHESPVERPPQPLRFRATLRGGEADGSRSALLHADQVSVGDRLDVASFAVGGGERVLITGPNGAGKSTLLRVLAGDLQPDQGRVRRPRRLGWLPQDVPIGDPDRTLAEAFAAGLPGPSTEHRGGLTASGLFRAGELDTPVGRLSIGQRRRLLLARLFRREVDVLLLDEPTNHLSPALVEQLEEALAEYAGAVVIVSHDRMLRSRFTGRIVTMQAGRLVG</sequence>
<protein>
    <submittedName>
        <fullName evidence="5">Putative ABC transporter ATP-binding protein YjjK</fullName>
    </submittedName>
</protein>
<dbReference type="Pfam" id="PF00005">
    <property type="entry name" value="ABC_tran"/>
    <property type="match status" value="2"/>
</dbReference>